<geneLocation type="plasmid" evidence="2 3">
    <name>unnamed1</name>
</geneLocation>
<dbReference type="InterPro" id="IPR029068">
    <property type="entry name" value="Glyas_Bleomycin-R_OHBP_Dase"/>
</dbReference>
<keyword evidence="2" id="KW-0614">Plasmid</keyword>
<evidence type="ECO:0000313" key="3">
    <source>
        <dbReference type="Proteomes" id="UP000318939"/>
    </source>
</evidence>
<accession>A0ABY8IPN5</accession>
<reference evidence="2 3" key="2">
    <citation type="journal article" date="2023" name="MicrobiologyOpen">
        <title>Genomics of the tumorigenes clade of the family Rhizobiaceae and description of Rhizobium rhododendri sp. nov.</title>
        <authorList>
            <person name="Kuzmanovic N."/>
            <person name="diCenzo G.C."/>
            <person name="Bunk B."/>
            <person name="Sproeer C."/>
            <person name="Fruehling A."/>
            <person name="Neumann-Schaal M."/>
            <person name="Overmann J."/>
            <person name="Smalla K."/>
        </authorList>
    </citation>
    <scope>NUCLEOTIDE SEQUENCE [LARGE SCALE GENOMIC DNA]</scope>
    <source>
        <strain evidence="3">rho-6.2</strain>
        <plasmid evidence="2 3">unnamed1</plasmid>
    </source>
</reference>
<protein>
    <submittedName>
        <fullName evidence="2">Glyoxalase</fullName>
    </submittedName>
</protein>
<name>A0ABY8IPN5_9HYPH</name>
<dbReference type="Gene3D" id="3.10.180.10">
    <property type="entry name" value="2,3-Dihydroxybiphenyl 1,2-Dioxygenase, domain 1"/>
    <property type="match status" value="1"/>
</dbReference>
<dbReference type="SUPFAM" id="SSF54593">
    <property type="entry name" value="Glyoxalase/Bleomycin resistance protein/Dihydroxybiphenyl dioxygenase"/>
    <property type="match status" value="1"/>
</dbReference>
<keyword evidence="1" id="KW-0732">Signal</keyword>
<keyword evidence="3" id="KW-1185">Reference proteome</keyword>
<dbReference type="EMBL" id="CP117268">
    <property type="protein sequence ID" value="WFS25271.1"/>
    <property type="molecule type" value="Genomic_DNA"/>
</dbReference>
<evidence type="ECO:0000313" key="2">
    <source>
        <dbReference type="EMBL" id="WFS25271.1"/>
    </source>
</evidence>
<gene>
    <name evidence="2" type="ORF">PR018_23870</name>
</gene>
<feature type="signal peptide" evidence="1">
    <location>
        <begin position="1"/>
        <end position="27"/>
    </location>
</feature>
<dbReference type="Proteomes" id="UP000318939">
    <property type="component" value="Plasmid unnamed1"/>
</dbReference>
<sequence>MQTTRARALRLTVAVAMLALPPLAAFAADAGVAVGPQYDTTHVYLDVGDVDRFIASFTATFGGTSTKQVVATVTPTPSSTTSQLIQTPAGLVSLFGFKTPIPYPFGTERTGYLVKDLDSAIAAARKAGAAVVVDSYPDPIGRDAIVQWPGGVNMQLYWHTKAPAYAPLQTVPENRVYLSPDVADVFVADFVKFSQGRVVSDTSDAAGTDIGRDRADTYRRIQLESAFGTVTVLVTDGHLPYPFGRETTGYEVTDLEATLGKATASGATTLVPPFAANGREAAMVEFPGGYISEIHSVAER</sequence>
<reference evidence="2 3" key="1">
    <citation type="journal article" date="2019" name="Phytopathology">
        <title>A Novel Group of Rhizobium tumorigenes-Like Agrobacteria Associated with Crown Gall Disease of Rhododendron and Blueberry.</title>
        <authorList>
            <person name="Kuzmanovic N."/>
            <person name="Behrens P."/>
            <person name="Idczak E."/>
            <person name="Wagner S."/>
            <person name="Gotz M."/>
            <person name="Sproer C."/>
            <person name="Bunk B."/>
            <person name="Overmann J."/>
            <person name="Smalla K."/>
        </authorList>
    </citation>
    <scope>NUCLEOTIDE SEQUENCE [LARGE SCALE GENOMIC DNA]</scope>
    <source>
        <strain evidence="3">rho-6.2</strain>
    </source>
</reference>
<feature type="chain" id="PRO_5046526856" evidence="1">
    <location>
        <begin position="28"/>
        <end position="300"/>
    </location>
</feature>
<evidence type="ECO:0000256" key="1">
    <source>
        <dbReference type="SAM" id="SignalP"/>
    </source>
</evidence>
<proteinExistence type="predicted"/>
<organism evidence="2 3">
    <name type="scientific">Rhizobium rhododendri</name>
    <dbReference type="NCBI Taxonomy" id="2506430"/>
    <lineage>
        <taxon>Bacteria</taxon>
        <taxon>Pseudomonadati</taxon>
        <taxon>Pseudomonadota</taxon>
        <taxon>Alphaproteobacteria</taxon>
        <taxon>Hyphomicrobiales</taxon>
        <taxon>Rhizobiaceae</taxon>
        <taxon>Rhizobium/Agrobacterium group</taxon>
        <taxon>Rhizobium</taxon>
    </lineage>
</organism>
<dbReference type="RefSeq" id="WP_142831284.1">
    <property type="nucleotide sequence ID" value="NZ_CP117268.1"/>
</dbReference>